<comment type="caution">
    <text evidence="3">The sequence shown here is derived from an EMBL/GenBank/DDBJ whole genome shotgun (WGS) entry which is preliminary data.</text>
</comment>
<dbReference type="AlphaFoldDB" id="A0A8T0J3N3"/>
<dbReference type="PANTHER" id="PTHR44329">
    <property type="entry name" value="SERINE/THREONINE-PROTEIN KINASE TNNI3K-RELATED"/>
    <property type="match status" value="1"/>
</dbReference>
<dbReference type="InterPro" id="IPR011009">
    <property type="entry name" value="Kinase-like_dom_sf"/>
</dbReference>
<dbReference type="PROSITE" id="PS50011">
    <property type="entry name" value="PROTEIN_KINASE_DOM"/>
    <property type="match status" value="1"/>
</dbReference>
<dbReference type="Proteomes" id="UP000822688">
    <property type="component" value="Chromosome 1"/>
</dbReference>
<accession>A0A8T0J3N3</accession>
<proteinExistence type="predicted"/>
<dbReference type="Gene3D" id="1.10.510.10">
    <property type="entry name" value="Transferase(Phosphotransferase) domain 1"/>
    <property type="match status" value="1"/>
</dbReference>
<dbReference type="SUPFAM" id="SSF56112">
    <property type="entry name" value="Protein kinase-like (PK-like)"/>
    <property type="match status" value="1"/>
</dbReference>
<dbReference type="PROSITE" id="PS00108">
    <property type="entry name" value="PROTEIN_KINASE_ST"/>
    <property type="match status" value="1"/>
</dbReference>
<protein>
    <recommendedName>
        <fullName evidence="2">Protein kinase domain-containing protein</fullName>
    </recommendedName>
</protein>
<dbReference type="Pfam" id="PF00069">
    <property type="entry name" value="Pkinase"/>
    <property type="match status" value="1"/>
</dbReference>
<dbReference type="GO" id="GO:0004674">
    <property type="term" value="F:protein serine/threonine kinase activity"/>
    <property type="evidence" value="ECO:0007669"/>
    <property type="project" value="TreeGrafter"/>
</dbReference>
<evidence type="ECO:0000259" key="2">
    <source>
        <dbReference type="PROSITE" id="PS50011"/>
    </source>
</evidence>
<dbReference type="InterPro" id="IPR051681">
    <property type="entry name" value="Ser/Thr_Kinases-Pseudokinases"/>
</dbReference>
<feature type="region of interest" description="Disordered" evidence="1">
    <location>
        <begin position="1"/>
        <end position="35"/>
    </location>
</feature>
<feature type="domain" description="Protein kinase" evidence="2">
    <location>
        <begin position="1"/>
        <end position="278"/>
    </location>
</feature>
<dbReference type="SMART" id="SM00220">
    <property type="entry name" value="S_TKc"/>
    <property type="match status" value="1"/>
</dbReference>
<reference evidence="3" key="1">
    <citation type="submission" date="2020-06" db="EMBL/GenBank/DDBJ databases">
        <title>WGS assembly of Ceratodon purpureus strain R40.</title>
        <authorList>
            <person name="Carey S.B."/>
            <person name="Jenkins J."/>
            <person name="Shu S."/>
            <person name="Lovell J.T."/>
            <person name="Sreedasyam A."/>
            <person name="Maumus F."/>
            <person name="Tiley G.P."/>
            <person name="Fernandez-Pozo N."/>
            <person name="Barry K."/>
            <person name="Chen C."/>
            <person name="Wang M."/>
            <person name="Lipzen A."/>
            <person name="Daum C."/>
            <person name="Saski C.A."/>
            <person name="Payton A.C."/>
            <person name="Mcbreen J.C."/>
            <person name="Conrad R.E."/>
            <person name="Kollar L.M."/>
            <person name="Olsson S."/>
            <person name="Huttunen S."/>
            <person name="Landis J.B."/>
            <person name="Wickett N.J."/>
            <person name="Johnson M.G."/>
            <person name="Rensing S.A."/>
            <person name="Grimwood J."/>
            <person name="Schmutz J."/>
            <person name="Mcdaniel S.F."/>
        </authorList>
    </citation>
    <scope>NUCLEOTIDE SEQUENCE</scope>
    <source>
        <strain evidence="3">R40</strain>
    </source>
</reference>
<organism evidence="3 4">
    <name type="scientific">Ceratodon purpureus</name>
    <name type="common">Fire moss</name>
    <name type="synonym">Dicranum purpureum</name>
    <dbReference type="NCBI Taxonomy" id="3225"/>
    <lineage>
        <taxon>Eukaryota</taxon>
        <taxon>Viridiplantae</taxon>
        <taxon>Streptophyta</taxon>
        <taxon>Embryophyta</taxon>
        <taxon>Bryophyta</taxon>
        <taxon>Bryophytina</taxon>
        <taxon>Bryopsida</taxon>
        <taxon>Dicranidae</taxon>
        <taxon>Pseudoditrichales</taxon>
        <taxon>Ditrichaceae</taxon>
        <taxon>Ceratodon</taxon>
    </lineage>
</organism>
<gene>
    <name evidence="3" type="ORF">KC19_1G050000</name>
</gene>
<dbReference type="InterPro" id="IPR000719">
    <property type="entry name" value="Prot_kinase_dom"/>
</dbReference>
<name>A0A8T0J3N3_CERPU</name>
<feature type="compositionally biased region" description="Low complexity" evidence="1">
    <location>
        <begin position="8"/>
        <end position="20"/>
    </location>
</feature>
<sequence>MLSTRACSSTMGSESAETSGGSSGGRQPSPLDLDSKGTQIIELGSAVWPENPIRTGRSEVYMWGTEHAVKLCMGPSFALHEYTMSRAARNSAVRTVAMFMIHGKPKGIVMERGKPVNPATCELSLKQIAFEMMRVVQELHSVGIIHGDIKLSNFLVCRDGRVRLCDFETSEYECDCVSHSEMSIPWSRPSLVRNPDRPRVKADDLYSLGLAIWELYTGKVPFVPPTSEGWESLDINEVAEEAILAGEQVDFDDILDLEIRSVAASLLSEEVEHPLYQV</sequence>
<evidence type="ECO:0000313" key="3">
    <source>
        <dbReference type="EMBL" id="KAG0589812.1"/>
    </source>
</evidence>
<keyword evidence="4" id="KW-1185">Reference proteome</keyword>
<dbReference type="GO" id="GO:0005524">
    <property type="term" value="F:ATP binding"/>
    <property type="evidence" value="ECO:0007669"/>
    <property type="project" value="InterPro"/>
</dbReference>
<dbReference type="EMBL" id="CM026421">
    <property type="protein sequence ID" value="KAG0589812.1"/>
    <property type="molecule type" value="Genomic_DNA"/>
</dbReference>
<evidence type="ECO:0000313" key="4">
    <source>
        <dbReference type="Proteomes" id="UP000822688"/>
    </source>
</evidence>
<dbReference type="InterPro" id="IPR008271">
    <property type="entry name" value="Ser/Thr_kinase_AS"/>
</dbReference>
<evidence type="ECO:0000256" key="1">
    <source>
        <dbReference type="SAM" id="MobiDB-lite"/>
    </source>
</evidence>